<evidence type="ECO:0000256" key="4">
    <source>
        <dbReference type="ARBA" id="ARBA00023141"/>
    </source>
</evidence>
<dbReference type="Gene3D" id="3.30.70.260">
    <property type="match status" value="1"/>
</dbReference>
<evidence type="ECO:0000259" key="8">
    <source>
        <dbReference type="PROSITE" id="PS51171"/>
    </source>
</evidence>
<comment type="pathway">
    <text evidence="1">Amino-acid biosynthesis; L-phenylalanine biosynthesis; phenylpyruvate from prephenate: step 1/1.</text>
</comment>
<dbReference type="GO" id="GO:0009094">
    <property type="term" value="P:L-phenylalanine biosynthetic process"/>
    <property type="evidence" value="ECO:0007669"/>
    <property type="project" value="UniProtKB-UniPathway"/>
</dbReference>
<dbReference type="STRING" id="1851544.ODI_04164"/>
<evidence type="ECO:0000256" key="7">
    <source>
        <dbReference type="ARBA" id="ARBA00047848"/>
    </source>
</evidence>
<evidence type="ECO:0000256" key="5">
    <source>
        <dbReference type="ARBA" id="ARBA00023222"/>
    </source>
</evidence>
<evidence type="ECO:0000313" key="11">
    <source>
        <dbReference type="Proteomes" id="UP000078558"/>
    </source>
</evidence>
<accession>A0A1C3K4F8</accession>
<feature type="domain" description="Prephenate dehydratase" evidence="8">
    <location>
        <begin position="9"/>
        <end position="186"/>
    </location>
</feature>
<reference evidence="10 11" key="2">
    <citation type="submission" date="2017-08" db="EMBL/GenBank/DDBJ databases">
        <authorList>
            <person name="de Groot N.N."/>
        </authorList>
    </citation>
    <scope>NUCLEOTIDE SEQUENCE [LARGE SCALE GENOMIC DNA]</scope>
    <source>
        <strain evidence="10">Orrdi1</strain>
    </source>
</reference>
<keyword evidence="3" id="KW-0028">Amino-acid biosynthesis</keyword>
<keyword evidence="5" id="KW-0584">Phenylalanine biosynthesis</keyword>
<dbReference type="Gene3D" id="3.40.190.10">
    <property type="entry name" value="Periplasmic binding protein-like II"/>
    <property type="match status" value="2"/>
</dbReference>
<dbReference type="EC" id="4.2.1.51" evidence="2"/>
<dbReference type="Proteomes" id="UP000078558">
    <property type="component" value="Chromosome I"/>
</dbReference>
<dbReference type="EMBL" id="FLRC01000033">
    <property type="protein sequence ID" value="SBT26391.1"/>
    <property type="molecule type" value="Genomic_DNA"/>
</dbReference>
<dbReference type="PANTHER" id="PTHR21022">
    <property type="entry name" value="PREPHENATE DEHYDRATASE P PROTEIN"/>
    <property type="match status" value="1"/>
</dbReference>
<dbReference type="RefSeq" id="WP_067756050.1">
    <property type="nucleotide sequence ID" value="NZ_LT907988.1"/>
</dbReference>
<dbReference type="KEGG" id="odi:ODI_R0366"/>
<reference evidence="9 11" key="1">
    <citation type="submission" date="2016-06" db="EMBL/GenBank/DDBJ databases">
        <authorList>
            <person name="Kjaerup R.B."/>
            <person name="Dalgaard T.S."/>
            <person name="Juul-Madsen H.R."/>
        </authorList>
    </citation>
    <scope>NUCLEOTIDE SEQUENCE [LARGE SCALE GENOMIC DNA]</scope>
    <source>
        <strain evidence="9">Orrdi1</strain>
    </source>
</reference>
<evidence type="ECO:0000313" key="10">
    <source>
        <dbReference type="EMBL" id="SOE46595.1"/>
    </source>
</evidence>
<dbReference type="UniPathway" id="UPA00121">
    <property type="reaction ID" value="UER00345"/>
</dbReference>
<gene>
    <name evidence="9" type="ORF">ODI_04164</name>
    <name evidence="10" type="ORF">ODI_R0366</name>
</gene>
<dbReference type="PROSITE" id="PS51171">
    <property type="entry name" value="PREPHENATE_DEHYDR_3"/>
    <property type="match status" value="1"/>
</dbReference>
<evidence type="ECO:0000256" key="2">
    <source>
        <dbReference type="ARBA" id="ARBA00013147"/>
    </source>
</evidence>
<dbReference type="InterPro" id="IPR001086">
    <property type="entry name" value="Preph_deHydtase"/>
</dbReference>
<organism evidence="9 11">
    <name type="scientific">Orrella dioscoreae</name>
    <dbReference type="NCBI Taxonomy" id="1851544"/>
    <lineage>
        <taxon>Bacteria</taxon>
        <taxon>Pseudomonadati</taxon>
        <taxon>Pseudomonadota</taxon>
        <taxon>Betaproteobacteria</taxon>
        <taxon>Burkholderiales</taxon>
        <taxon>Alcaligenaceae</taxon>
        <taxon>Orrella</taxon>
    </lineage>
</organism>
<dbReference type="PANTHER" id="PTHR21022:SF19">
    <property type="entry name" value="PREPHENATE DEHYDRATASE-RELATED"/>
    <property type="match status" value="1"/>
</dbReference>
<dbReference type="GO" id="GO:0005737">
    <property type="term" value="C:cytoplasm"/>
    <property type="evidence" value="ECO:0007669"/>
    <property type="project" value="TreeGrafter"/>
</dbReference>
<dbReference type="SUPFAM" id="SSF53850">
    <property type="entry name" value="Periplasmic binding protein-like II"/>
    <property type="match status" value="1"/>
</dbReference>
<sequence>MSRPDTPAKIAYLGPAGTWSHQACLDLFGRYTAITPLDKEALFAAYASGQADKICVPVITSTVGVTPYLDPILALSAPCIVAEYARQLDYSLLANRGATLDDIRNVLAHPIAHAEVKAWMDRVLPHAGRVHTATNGAAAQEVARSGSLAMASMGPRVGAAVYGLVSLADGIEQGPHNVTRWWVLGRETPAPTGHDKSTLCVETDDEGLSTALATLVKGGIRILTVYERPSRRSLDTHRYVIDVAGHRGDAALADVLTHCPGTRVLGSYPRTC</sequence>
<dbReference type="OrthoDB" id="9802281at2"/>
<evidence type="ECO:0000313" key="9">
    <source>
        <dbReference type="EMBL" id="SBT26391.1"/>
    </source>
</evidence>
<evidence type="ECO:0000256" key="6">
    <source>
        <dbReference type="ARBA" id="ARBA00023239"/>
    </source>
</evidence>
<dbReference type="AlphaFoldDB" id="A0A1C3K4F8"/>
<name>A0A1C3K4F8_9BURK</name>
<proteinExistence type="predicted"/>
<dbReference type="InterPro" id="IPR045865">
    <property type="entry name" value="ACT-like_dom_sf"/>
</dbReference>
<keyword evidence="4" id="KW-0057">Aromatic amino acid biosynthesis</keyword>
<keyword evidence="11" id="KW-1185">Reference proteome</keyword>
<comment type="catalytic activity">
    <reaction evidence="7">
        <text>prephenate + H(+) = 3-phenylpyruvate + CO2 + H2O</text>
        <dbReference type="Rhea" id="RHEA:21648"/>
        <dbReference type="ChEBI" id="CHEBI:15377"/>
        <dbReference type="ChEBI" id="CHEBI:15378"/>
        <dbReference type="ChEBI" id="CHEBI:16526"/>
        <dbReference type="ChEBI" id="CHEBI:18005"/>
        <dbReference type="ChEBI" id="CHEBI:29934"/>
        <dbReference type="EC" id="4.2.1.51"/>
    </reaction>
</comment>
<evidence type="ECO:0000256" key="3">
    <source>
        <dbReference type="ARBA" id="ARBA00022605"/>
    </source>
</evidence>
<keyword evidence="6 9" id="KW-0456">Lyase</keyword>
<dbReference type="GO" id="GO:0004664">
    <property type="term" value="F:prephenate dehydratase activity"/>
    <property type="evidence" value="ECO:0007669"/>
    <property type="project" value="UniProtKB-EC"/>
</dbReference>
<dbReference type="EMBL" id="LT907988">
    <property type="protein sequence ID" value="SOE46595.1"/>
    <property type="molecule type" value="Genomic_DNA"/>
</dbReference>
<dbReference type="Pfam" id="PF00800">
    <property type="entry name" value="PDT"/>
    <property type="match status" value="1"/>
</dbReference>
<protein>
    <recommendedName>
        <fullName evidence="2">prephenate dehydratase</fullName>
        <ecNumber evidence="2">4.2.1.51</ecNumber>
    </recommendedName>
</protein>
<dbReference type="SUPFAM" id="SSF55021">
    <property type="entry name" value="ACT-like"/>
    <property type="match status" value="1"/>
</dbReference>
<evidence type="ECO:0000256" key="1">
    <source>
        <dbReference type="ARBA" id="ARBA00004741"/>
    </source>
</evidence>